<evidence type="ECO:0000313" key="1">
    <source>
        <dbReference type="EMBL" id="OUM72971.1"/>
    </source>
</evidence>
<sequence>MSKSIWGYLPEMIIRPVVIHKPAADRPVDVARMLEEIGENGTALNTIRMEIGQLKPMFKGFDPEKISPDNLSRAGKQLYSYGLIDNLTADLMARAAVEFDKYGKPAKPDEEFNALEFFARHISDMKNKSYAGDRYAKMLLPDYIRAVHVMKCLQHFGSTGDGFDSIARKQREANGDIPKQKPLKPIM</sequence>
<name>A0A1Y3P387_9PSED</name>
<dbReference type="AlphaFoldDB" id="A0A1Y3P387"/>
<dbReference type="RefSeq" id="WP_087268841.1">
    <property type="nucleotide sequence ID" value="NZ_CP167995.1"/>
</dbReference>
<dbReference type="Proteomes" id="UP000195440">
    <property type="component" value="Unassembled WGS sequence"/>
</dbReference>
<keyword evidence="2" id="KW-1185">Reference proteome</keyword>
<dbReference type="OrthoDB" id="6932284at2"/>
<reference evidence="1 2" key="1">
    <citation type="journal article" date="2017" name="Syst. Appl. Microbiol.">
        <title>Pseudomonas caspiana sp. nov., a citrus pathogen in the Pseudomonas syringae phylogenetic group.</title>
        <authorList>
            <person name="Busquets A."/>
            <person name="Gomila M."/>
            <person name="Beiki F."/>
            <person name="Mulet M."/>
            <person name="Rahimian H."/>
            <person name="Garcia-Valdes E."/>
            <person name="Lalucat J."/>
        </authorList>
    </citation>
    <scope>NUCLEOTIDE SEQUENCE [LARGE SCALE GENOMIC DNA]</scope>
    <source>
        <strain evidence="1 2">FBF102</strain>
    </source>
</reference>
<protein>
    <submittedName>
        <fullName evidence="1">Uncharacterized protein</fullName>
    </submittedName>
</protein>
<evidence type="ECO:0000313" key="2">
    <source>
        <dbReference type="Proteomes" id="UP000195440"/>
    </source>
</evidence>
<accession>A0A1Y3P387</accession>
<organism evidence="1 2">
    <name type="scientific">Pseudomonas caspiana</name>
    <dbReference type="NCBI Taxonomy" id="1451454"/>
    <lineage>
        <taxon>Bacteria</taxon>
        <taxon>Pseudomonadati</taxon>
        <taxon>Pseudomonadota</taxon>
        <taxon>Gammaproteobacteria</taxon>
        <taxon>Pseudomonadales</taxon>
        <taxon>Pseudomonadaceae</taxon>
        <taxon>Pseudomonas</taxon>
    </lineage>
</organism>
<gene>
    <name evidence="1" type="ORF">AUC60_14875</name>
</gene>
<proteinExistence type="predicted"/>
<dbReference type="EMBL" id="LOHF01000012">
    <property type="protein sequence ID" value="OUM72971.1"/>
    <property type="molecule type" value="Genomic_DNA"/>
</dbReference>
<comment type="caution">
    <text evidence="1">The sequence shown here is derived from an EMBL/GenBank/DDBJ whole genome shotgun (WGS) entry which is preliminary data.</text>
</comment>